<dbReference type="PANTHER" id="PTHR11008:SF41">
    <property type="entry name" value="RE70318P"/>
    <property type="match status" value="1"/>
</dbReference>
<evidence type="ECO:0000256" key="1">
    <source>
        <dbReference type="ARBA" id="ARBA00022729"/>
    </source>
</evidence>
<dbReference type="Gene3D" id="3.15.10.30">
    <property type="entry name" value="Haemolymph juvenile hormone binding protein"/>
    <property type="match status" value="1"/>
</dbReference>
<evidence type="ECO:0000313" key="6">
    <source>
        <dbReference type="Proteomes" id="UP000324832"/>
    </source>
</evidence>
<name>A0A5E4Q2B1_9NEOP</name>
<protein>
    <submittedName>
        <fullName evidence="5">Uncharacterized protein</fullName>
    </submittedName>
</protein>
<evidence type="ECO:0000256" key="4">
    <source>
        <dbReference type="SAM" id="SignalP"/>
    </source>
</evidence>
<feature type="chain" id="PRO_5022826745" evidence="4">
    <location>
        <begin position="20"/>
        <end position="252"/>
    </location>
</feature>
<evidence type="ECO:0000256" key="2">
    <source>
        <dbReference type="ARBA" id="ARBA00023108"/>
    </source>
</evidence>
<organism evidence="5 6">
    <name type="scientific">Leptidea sinapis</name>
    <dbReference type="NCBI Taxonomy" id="189913"/>
    <lineage>
        <taxon>Eukaryota</taxon>
        <taxon>Metazoa</taxon>
        <taxon>Ecdysozoa</taxon>
        <taxon>Arthropoda</taxon>
        <taxon>Hexapoda</taxon>
        <taxon>Insecta</taxon>
        <taxon>Pterygota</taxon>
        <taxon>Neoptera</taxon>
        <taxon>Endopterygota</taxon>
        <taxon>Lepidoptera</taxon>
        <taxon>Glossata</taxon>
        <taxon>Ditrysia</taxon>
        <taxon>Papilionoidea</taxon>
        <taxon>Pieridae</taxon>
        <taxon>Dismorphiinae</taxon>
        <taxon>Leptidea</taxon>
    </lineage>
</organism>
<keyword evidence="6" id="KW-1185">Reference proteome</keyword>
<dbReference type="SMART" id="SM00700">
    <property type="entry name" value="JHBP"/>
    <property type="match status" value="1"/>
</dbReference>
<dbReference type="GO" id="GO:0007623">
    <property type="term" value="P:circadian rhythm"/>
    <property type="evidence" value="ECO:0007669"/>
    <property type="project" value="UniProtKB-ARBA"/>
</dbReference>
<evidence type="ECO:0000313" key="5">
    <source>
        <dbReference type="EMBL" id="VVC91622.1"/>
    </source>
</evidence>
<evidence type="ECO:0000256" key="3">
    <source>
        <dbReference type="ARBA" id="ARBA00060902"/>
    </source>
</evidence>
<accession>A0A5E4Q2B1</accession>
<sequence length="252" mass="28315">MRRLSLLFVFIAAFVYVKAADEEYLPSYIQPCDLQTPEFKECVRKQLVNSLPLFAKGIPEMGVPSIDPTELDNIDIDGSGLKLSFKKPKLHGLSHASLTELAVTIGELEEKFKLGLKMNLSLTGEYIADGKILILPIKGKGPSLIKVSNVDVEIISKLTHVKEGKGEYFKLATPNYKYEIESTTFDFKNLFEGNKQLAETTLKFANENWRQLMDDLAPPVIKQIVKTIVKAINKFFSKVTIQRLVKGYKSKA</sequence>
<dbReference type="InterPro" id="IPR010562">
    <property type="entry name" value="Haemolymph_juvenile_hormone-bd"/>
</dbReference>
<dbReference type="EMBL" id="FZQP02001114">
    <property type="protein sequence ID" value="VVC91622.1"/>
    <property type="molecule type" value="Genomic_DNA"/>
</dbReference>
<keyword evidence="1 4" id="KW-0732">Signal</keyword>
<comment type="similarity">
    <text evidence="3">Belongs to the TO family.</text>
</comment>
<keyword evidence="2" id="KW-0090">Biological rhythms</keyword>
<feature type="signal peptide" evidence="4">
    <location>
        <begin position="1"/>
        <end position="19"/>
    </location>
</feature>
<dbReference type="PANTHER" id="PTHR11008">
    <property type="entry name" value="PROTEIN TAKEOUT-LIKE PROTEIN"/>
    <property type="match status" value="1"/>
</dbReference>
<dbReference type="Pfam" id="PF06585">
    <property type="entry name" value="JHBP"/>
    <property type="match status" value="1"/>
</dbReference>
<dbReference type="FunFam" id="3.15.10.30:FF:000001">
    <property type="entry name" value="Takeout-like protein 1"/>
    <property type="match status" value="1"/>
</dbReference>
<dbReference type="Proteomes" id="UP000324832">
    <property type="component" value="Unassembled WGS sequence"/>
</dbReference>
<gene>
    <name evidence="5" type="ORF">LSINAPIS_LOCUS4258</name>
</gene>
<reference evidence="5 6" key="1">
    <citation type="submission" date="2017-07" db="EMBL/GenBank/DDBJ databases">
        <authorList>
            <person name="Talla V."/>
            <person name="Backstrom N."/>
        </authorList>
    </citation>
    <scope>NUCLEOTIDE SEQUENCE [LARGE SCALE GENOMIC DNA]</scope>
</reference>
<dbReference type="AlphaFoldDB" id="A0A5E4Q2B1"/>
<dbReference type="InterPro" id="IPR038606">
    <property type="entry name" value="To_sf"/>
</dbReference>
<proteinExistence type="inferred from homology"/>